<dbReference type="InterPro" id="IPR003660">
    <property type="entry name" value="HAMP_dom"/>
</dbReference>
<evidence type="ECO:0000256" key="5">
    <source>
        <dbReference type="PROSITE-ProRule" id="PRU00284"/>
    </source>
</evidence>
<name>A0A8A4ZC23_9MICO</name>
<evidence type="ECO:0000259" key="7">
    <source>
        <dbReference type="PROSITE" id="PS50111"/>
    </source>
</evidence>
<protein>
    <submittedName>
        <fullName evidence="9">Methyl-accepting chemotaxis protein</fullName>
    </submittedName>
</protein>
<sequence>MSSESAASSPLPRRGAFALVGDRSVRTKILAVVGLLAVVAAGTGALAISAMRAVAADTAHLASIQSGPAFLRSQIHIKQMSARMIVGNLAAVHTPEAQEAWLQKQTDNDAGLQEKFDEFAATEGAELPSWAEFRTNYAAWITARDAQIVPAALTNPATGDYEDLLNDVSVPLTTAYAANLDELDAALIEMAEEISNNAAAKSTEATQVLLIALSTGLVVAVTLGFLTAQAIRRGVERVRSALDAMAGGDLTVRASVTSRDEIGEMARSLALAQASLRATLTGVGETAQTVAAAAEQLSAANTQVAAGSEETSAQAGVVAAAAQQVSRDVQTVAAGAEQMGASIREIAQNANDAAKVATKATGVVAATNSTVTQLGTSSQEIGHVVKTIKSIAEQTNLLALNATIEAARAGEAGKGFAVVAGEVKELARETAQATEEITRRVEAIQVDTSGAVVMMGEISEIIAAINDYQLTIASAVEEQTATTNEMSRSVTEAATGSGEIAGNIAGVASGAASSSEVLAQMGGSVDELARMSADLRERLAAFVY</sequence>
<evidence type="ECO:0000256" key="1">
    <source>
        <dbReference type="ARBA" id="ARBA00022692"/>
    </source>
</evidence>
<feature type="transmembrane region" description="Helical" evidence="6">
    <location>
        <begin position="208"/>
        <end position="231"/>
    </location>
</feature>
<dbReference type="GO" id="GO:0007165">
    <property type="term" value="P:signal transduction"/>
    <property type="evidence" value="ECO:0007669"/>
    <property type="project" value="UniProtKB-KW"/>
</dbReference>
<evidence type="ECO:0000256" key="4">
    <source>
        <dbReference type="ARBA" id="ARBA00029447"/>
    </source>
</evidence>
<dbReference type="GO" id="GO:0006935">
    <property type="term" value="P:chemotaxis"/>
    <property type="evidence" value="ECO:0007669"/>
    <property type="project" value="InterPro"/>
</dbReference>
<keyword evidence="2 6" id="KW-1133">Transmembrane helix</keyword>
<evidence type="ECO:0000259" key="8">
    <source>
        <dbReference type="PROSITE" id="PS50885"/>
    </source>
</evidence>
<dbReference type="Gene3D" id="1.10.287.950">
    <property type="entry name" value="Methyl-accepting chemotaxis protein"/>
    <property type="match status" value="1"/>
</dbReference>
<accession>A0A8A4ZC23</accession>
<keyword evidence="10" id="KW-1185">Reference proteome</keyword>
<evidence type="ECO:0000256" key="6">
    <source>
        <dbReference type="SAM" id="Phobius"/>
    </source>
</evidence>
<keyword evidence="1 6" id="KW-0812">Transmembrane</keyword>
<dbReference type="KEGG" id="psic:J4E96_00210"/>
<dbReference type="PANTHER" id="PTHR32089">
    <property type="entry name" value="METHYL-ACCEPTING CHEMOTAXIS PROTEIN MCPB"/>
    <property type="match status" value="1"/>
</dbReference>
<dbReference type="InterPro" id="IPR004090">
    <property type="entry name" value="Chemotax_Me-accpt_rcpt"/>
</dbReference>
<dbReference type="RefSeq" id="WP_227423828.1">
    <property type="nucleotide sequence ID" value="NZ_CP071868.1"/>
</dbReference>
<comment type="similarity">
    <text evidence="4">Belongs to the methyl-accepting chemotaxis (MCP) protein family.</text>
</comment>
<dbReference type="PROSITE" id="PS50885">
    <property type="entry name" value="HAMP"/>
    <property type="match status" value="1"/>
</dbReference>
<evidence type="ECO:0000313" key="10">
    <source>
        <dbReference type="Proteomes" id="UP000663937"/>
    </source>
</evidence>
<feature type="domain" description="HAMP" evidence="8">
    <location>
        <begin position="229"/>
        <end position="281"/>
    </location>
</feature>
<dbReference type="EMBL" id="CP071868">
    <property type="protein sequence ID" value="QTE29540.1"/>
    <property type="molecule type" value="Genomic_DNA"/>
</dbReference>
<dbReference type="PROSITE" id="PS50111">
    <property type="entry name" value="CHEMOTAXIS_TRANSDUC_2"/>
    <property type="match status" value="1"/>
</dbReference>
<reference evidence="9" key="1">
    <citation type="submission" date="2021-03" db="EMBL/GenBank/DDBJ databases">
        <title>Pengzhenrongella sicca gen. nov., sp. nov., a new member of suborder Micrococcineae isolated from High-Arctic tundra soil.</title>
        <authorList>
            <person name="Peng F."/>
        </authorList>
    </citation>
    <scope>NUCLEOTIDE SEQUENCE</scope>
    <source>
        <strain evidence="9">LRZ-2</strain>
    </source>
</reference>
<evidence type="ECO:0000256" key="2">
    <source>
        <dbReference type="ARBA" id="ARBA00022989"/>
    </source>
</evidence>
<dbReference type="GO" id="GO:0004888">
    <property type="term" value="F:transmembrane signaling receptor activity"/>
    <property type="evidence" value="ECO:0007669"/>
    <property type="project" value="InterPro"/>
</dbReference>
<evidence type="ECO:0000256" key="3">
    <source>
        <dbReference type="ARBA" id="ARBA00023224"/>
    </source>
</evidence>
<keyword evidence="6" id="KW-0472">Membrane</keyword>
<keyword evidence="3 5" id="KW-0807">Transducer</keyword>
<dbReference type="SMART" id="SM00283">
    <property type="entry name" value="MA"/>
    <property type="match status" value="1"/>
</dbReference>
<dbReference type="PANTHER" id="PTHR32089:SF112">
    <property type="entry name" value="LYSOZYME-LIKE PROTEIN-RELATED"/>
    <property type="match status" value="1"/>
</dbReference>
<dbReference type="SUPFAM" id="SSF58104">
    <property type="entry name" value="Methyl-accepting chemotaxis protein (MCP) signaling domain"/>
    <property type="match status" value="1"/>
</dbReference>
<evidence type="ECO:0000313" key="9">
    <source>
        <dbReference type="EMBL" id="QTE29540.1"/>
    </source>
</evidence>
<dbReference type="InterPro" id="IPR004089">
    <property type="entry name" value="MCPsignal_dom"/>
</dbReference>
<dbReference type="SMART" id="SM00304">
    <property type="entry name" value="HAMP"/>
    <property type="match status" value="2"/>
</dbReference>
<gene>
    <name evidence="9" type="ORF">J4E96_00210</name>
</gene>
<feature type="transmembrane region" description="Helical" evidence="6">
    <location>
        <begin position="29"/>
        <end position="48"/>
    </location>
</feature>
<dbReference type="PRINTS" id="PR00260">
    <property type="entry name" value="CHEMTRNSDUCR"/>
</dbReference>
<proteinExistence type="inferred from homology"/>
<dbReference type="Proteomes" id="UP000663937">
    <property type="component" value="Chromosome"/>
</dbReference>
<organism evidence="9 10">
    <name type="scientific">Pengzhenrongella sicca</name>
    <dbReference type="NCBI Taxonomy" id="2819238"/>
    <lineage>
        <taxon>Bacteria</taxon>
        <taxon>Bacillati</taxon>
        <taxon>Actinomycetota</taxon>
        <taxon>Actinomycetes</taxon>
        <taxon>Micrococcales</taxon>
        <taxon>Pengzhenrongella</taxon>
    </lineage>
</organism>
<dbReference type="Pfam" id="PF00672">
    <property type="entry name" value="HAMP"/>
    <property type="match status" value="1"/>
</dbReference>
<dbReference type="AlphaFoldDB" id="A0A8A4ZC23"/>
<dbReference type="GO" id="GO:0016020">
    <property type="term" value="C:membrane"/>
    <property type="evidence" value="ECO:0007669"/>
    <property type="project" value="InterPro"/>
</dbReference>
<feature type="domain" description="Methyl-accepting transducer" evidence="7">
    <location>
        <begin position="286"/>
        <end position="529"/>
    </location>
</feature>
<dbReference type="CDD" id="cd06225">
    <property type="entry name" value="HAMP"/>
    <property type="match status" value="1"/>
</dbReference>
<dbReference type="Pfam" id="PF00015">
    <property type="entry name" value="MCPsignal"/>
    <property type="match status" value="1"/>
</dbReference>